<dbReference type="InterPro" id="IPR048454">
    <property type="entry name" value="YetF_N"/>
</dbReference>
<dbReference type="Proteomes" id="UP000199263">
    <property type="component" value="Unassembled WGS sequence"/>
</dbReference>
<dbReference type="Pfam" id="PF20730">
    <property type="entry name" value="YetF_N"/>
    <property type="match status" value="1"/>
</dbReference>
<feature type="transmembrane region" description="Helical" evidence="1">
    <location>
        <begin position="33"/>
        <end position="53"/>
    </location>
</feature>
<feature type="domain" description="YetF-like N-terminal transmembrane" evidence="2">
    <location>
        <begin position="5"/>
        <end position="48"/>
    </location>
</feature>
<evidence type="ECO:0000313" key="4">
    <source>
        <dbReference type="Proteomes" id="UP000199263"/>
    </source>
</evidence>
<proteinExistence type="predicted"/>
<dbReference type="PANTHER" id="PTHR34582:SF7">
    <property type="entry name" value="UPF0702 TRANSMEMBRANE PROTEIN YDFS"/>
    <property type="match status" value="1"/>
</dbReference>
<sequence length="57" mass="6496">MKVYLILFFRSVVTYFVLVVLTRIMGRKQISQLTYFDYVVGITIGSIASVASLDKKC</sequence>
<dbReference type="STRING" id="119641.SAMN05421842_11741"/>
<reference evidence="3 4" key="1">
    <citation type="submission" date="2016-10" db="EMBL/GenBank/DDBJ databases">
        <authorList>
            <person name="de Groot N.N."/>
        </authorList>
    </citation>
    <scope>NUCLEOTIDE SEQUENCE [LARGE SCALE GENOMIC DNA]</scope>
    <source>
        <strain evidence="3 4">DSM 12992</strain>
    </source>
</reference>
<name>A0A1I1NX98_9CLOT</name>
<dbReference type="AlphaFoldDB" id="A0A1I1NX98"/>
<keyword evidence="1" id="KW-1133">Transmembrane helix</keyword>
<keyword evidence="4" id="KW-1185">Reference proteome</keyword>
<dbReference type="PANTHER" id="PTHR34582">
    <property type="entry name" value="UPF0702 TRANSMEMBRANE PROTEIN YCAP"/>
    <property type="match status" value="1"/>
</dbReference>
<dbReference type="EMBL" id="FOMG01000017">
    <property type="protein sequence ID" value="SFD02321.1"/>
    <property type="molecule type" value="Genomic_DNA"/>
</dbReference>
<organism evidence="3 4">
    <name type="scientific">Clostridium uliginosum</name>
    <dbReference type="NCBI Taxonomy" id="119641"/>
    <lineage>
        <taxon>Bacteria</taxon>
        <taxon>Bacillati</taxon>
        <taxon>Bacillota</taxon>
        <taxon>Clostridia</taxon>
        <taxon>Eubacteriales</taxon>
        <taxon>Clostridiaceae</taxon>
        <taxon>Clostridium</taxon>
    </lineage>
</organism>
<feature type="transmembrane region" description="Helical" evidence="1">
    <location>
        <begin position="6"/>
        <end position="26"/>
    </location>
</feature>
<evidence type="ECO:0000313" key="3">
    <source>
        <dbReference type="EMBL" id="SFD02321.1"/>
    </source>
</evidence>
<keyword evidence="1" id="KW-0472">Membrane</keyword>
<evidence type="ECO:0000256" key="1">
    <source>
        <dbReference type="SAM" id="Phobius"/>
    </source>
</evidence>
<keyword evidence="1" id="KW-0812">Transmembrane</keyword>
<gene>
    <name evidence="3" type="ORF">SAMN05421842_11741</name>
</gene>
<evidence type="ECO:0000259" key="2">
    <source>
        <dbReference type="Pfam" id="PF20730"/>
    </source>
</evidence>
<protein>
    <recommendedName>
        <fullName evidence="2">YetF-like N-terminal transmembrane domain-containing protein</fullName>
    </recommendedName>
</protein>
<accession>A0A1I1NX98</accession>